<evidence type="ECO:0000256" key="2">
    <source>
        <dbReference type="ARBA" id="ARBA00022692"/>
    </source>
</evidence>
<comment type="caution">
    <text evidence="8">The sequence shown here is derived from an EMBL/GenBank/DDBJ whole genome shotgun (WGS) entry which is preliminary data.</text>
</comment>
<evidence type="ECO:0000256" key="5">
    <source>
        <dbReference type="SAM" id="MobiDB-lite"/>
    </source>
</evidence>
<accession>A6G178</accession>
<organism evidence="8 9">
    <name type="scientific">Plesiocystis pacifica SIR-1</name>
    <dbReference type="NCBI Taxonomy" id="391625"/>
    <lineage>
        <taxon>Bacteria</taxon>
        <taxon>Pseudomonadati</taxon>
        <taxon>Myxococcota</taxon>
        <taxon>Polyangia</taxon>
        <taxon>Nannocystales</taxon>
        <taxon>Nannocystaceae</taxon>
        <taxon>Plesiocystis</taxon>
    </lineage>
</organism>
<feature type="region of interest" description="Disordered" evidence="5">
    <location>
        <begin position="1525"/>
        <end position="1544"/>
    </location>
</feature>
<comment type="subcellular location">
    <subcellularLocation>
        <location evidence="1">Membrane</location>
        <topology evidence="1">Single-pass membrane protein</topology>
    </subcellularLocation>
</comment>
<dbReference type="Proteomes" id="UP000005801">
    <property type="component" value="Unassembled WGS sequence"/>
</dbReference>
<keyword evidence="3 6" id="KW-1133">Transmembrane helix</keyword>
<evidence type="ECO:0000256" key="3">
    <source>
        <dbReference type="ARBA" id="ARBA00022989"/>
    </source>
</evidence>
<dbReference type="InterPro" id="IPR007452">
    <property type="entry name" value="TamB_C"/>
</dbReference>
<feature type="transmembrane region" description="Helical" evidence="6">
    <location>
        <begin position="211"/>
        <end position="238"/>
    </location>
</feature>
<proteinExistence type="predicted"/>
<keyword evidence="2 6" id="KW-0812">Transmembrane</keyword>
<keyword evidence="4 6" id="KW-0472">Membrane</keyword>
<feature type="region of interest" description="Disordered" evidence="5">
    <location>
        <begin position="631"/>
        <end position="653"/>
    </location>
</feature>
<evidence type="ECO:0000256" key="1">
    <source>
        <dbReference type="ARBA" id="ARBA00004167"/>
    </source>
</evidence>
<evidence type="ECO:0000256" key="4">
    <source>
        <dbReference type="ARBA" id="ARBA00023136"/>
    </source>
</evidence>
<dbReference type="Pfam" id="PF04357">
    <property type="entry name" value="TamB"/>
    <property type="match status" value="1"/>
</dbReference>
<gene>
    <name evidence="8" type="ORF">PPSIR1_11375</name>
</gene>
<dbReference type="GO" id="GO:0005886">
    <property type="term" value="C:plasma membrane"/>
    <property type="evidence" value="ECO:0007669"/>
    <property type="project" value="InterPro"/>
</dbReference>
<evidence type="ECO:0000313" key="8">
    <source>
        <dbReference type="EMBL" id="EDM80373.1"/>
    </source>
</evidence>
<dbReference type="EMBL" id="ABCS01000011">
    <property type="protein sequence ID" value="EDM80373.1"/>
    <property type="molecule type" value="Genomic_DNA"/>
</dbReference>
<evidence type="ECO:0000256" key="6">
    <source>
        <dbReference type="SAM" id="Phobius"/>
    </source>
</evidence>
<keyword evidence="9" id="KW-1185">Reference proteome</keyword>
<dbReference type="GO" id="GO:0009306">
    <property type="term" value="P:protein secretion"/>
    <property type="evidence" value="ECO:0007669"/>
    <property type="project" value="InterPro"/>
</dbReference>
<feature type="domain" description="Translocation and assembly module TamB C-terminal" evidence="7">
    <location>
        <begin position="1625"/>
        <end position="1880"/>
    </location>
</feature>
<sequence length="2019" mass="218661">MANWQAEADLLAEGREALEGMCSTTRYRHLFPEGPNLALLFRAYQDLERWRTVTRAVRDTPRARRRSRRRFRKRLKALVREDALARDRRLVWNHPLPRPQRLSVSPPPLVLEALLEIDPDTRAEVAALVHGRPLPAPSTDPSLSSSTSTAVGARSSRIEGIQHRGLEQFRHALINAALGHPRQVSRLHPQYLQFMASPMPTRRRYPIATALFVKLPVQLLMFLVLVFNVVYMSAYYLLNDERLGGLVTDGISGMIDGELAIESLHWSPWLIFDLLTGQPHEVVAHEVSVYEPFKVDGQPRGRRTAYAEHLEAELVLHEVIPWNRLHLLPKLVEIPWVLHFSEVRNRGDLWVDVRAYENEHRDGEWMLSLIDAFDAFEEFHPPPDLKRMSYRIDDADFGGLVLTIDMEKRSGWATQLILDEVEVHMDFENWAPQDGRPEVFPLAYSVEADAGSGTFTIAPLHDGPMDIQSIRHLELASGMNYRPLGDLWVAGDADLAGSPSVFQGRLLDVFGDLGFDFQLGTTDLGPLASELWPAEPDDRGVPRSMISGPGAPARMEVKGPLDEIVLEAVGQGLTLDLFPDPAWALDDVDVSLALASDPLPEMWGELTQHPANVEAAKRRLWQDAMAARLRQQAEAEAKAGGPPPAAKDDEPPAPEFDDERWILYLDTFRGSAFDGSVRLHRRGGEDHVVLPREGEPLLVSIYLDMLGVNLGQLDASNDSLRDMLAGETRGGLQVHEVVIQDGVQRVEAELHRVTIARDRGPEDDNLPRRIEAAGEAIWDAQEGLDLRGLRIGVDGGSLRVSGGVDATFTELDPTSASVRVDDGEAFLAAFGLPRWFDRLGAGFTLAGPLSNPTGSGSLDIAGAGTGALAIDDIQGAKLKFERGALSVRSEDVGMLGGHGPLDLELGLMSRGKALDDPRLRLAVRLEDIDRDDILGSGIGAQGAAIELKIDDGAGKPVRLSKLQARGGAYADTLRLAGVDYRDAEASFAFTREGLQIDHMTLAYHRPISPALMAGVSVPVGRLQASGTVGFQDDPKLDLEVEARNVPLSALAQSASQDLPLRGKIARGSKLEVTGSLRRPQVEGVLKLQGLGAAGVPLGAGELNFTSEDVGAAPAELELGRAATIKHRQIRVRGALEGPRGQTAAEGQLDWKVDATVAFGGGPTNPIEAAVDLRFDTLPLDNLLSHPSREQWRTHLVGGLHELALEARYCPSHDDALSSGKAGKPMLEQCAKIDPDDPRHLAGEPVRIDLSLAKVWYRGRRPKDASVGGADPCLEPDTTCSITPLQARLEGTTLSLTDAWTLRSGGKGGAELTIDGTFDLSSAETDEARLAEAADADGGKRCVPGIPDNASLPPGETSAQVTGDLDLSALGPLLSPYGIASPEGRLEIGLDITGVVSRPTLIGYLRLPEGEPLALSVAGPDPGEGRRARPIPIELGKLDLEMRGGTLYIDDAAIEVFDEVVRIGEIANRSTFLDLAGPCSGRFAVNAAGSLDGALIQRVLPSMVEASGGAAEVQRFHVSGDLARFAGEGGDKEGEPSEPAPPLLDGLSGTISFGRKSVRMGVYGLGDVRVASGLIELRQCTPARPCRGVGGGKRRSRRTRGIALWVGGQRVALSTLQPSDALNLRVADRGQAALWGEVILDDTFAGLERARLTASADMFPLELTDNSGRPELEAALSSRGIAFETDGSTGRISGKILVERSSWLRDARQGVAVLSFADPGAAPPSQLPAFIRNLELDMELETGAPFRVDNNIAKRLEASADLRLGGTVGDPELAGTIEVERGVVDVDILGGAYDVQGGKVELAESLADSELALLATRQDPIKINNQLLTLNLRLSGTLGAIQWECSAPGDTSGALATTRGCVDYLIFDAGNTDLAGSDIRDNRNNDNNLLGTRFLPLAGRLTQVEVNEVLEKEIPRVEAYLPYVRFRVDQLGVLIEAETRPEWLAWGWGRLGLNFSYLRGYPGMVIRDSRSVSGMLEILENTGIEATFGNRNYSRRVFILDPPNYQSLQFIQHFELPSLR</sequence>
<protein>
    <recommendedName>
        <fullName evidence="7">Translocation and assembly module TamB C-terminal domain-containing protein</fullName>
    </recommendedName>
</protein>
<reference evidence="8 9" key="1">
    <citation type="submission" date="2007-06" db="EMBL/GenBank/DDBJ databases">
        <authorList>
            <person name="Shimkets L."/>
            <person name="Ferriera S."/>
            <person name="Johnson J."/>
            <person name="Kravitz S."/>
            <person name="Beeson K."/>
            <person name="Sutton G."/>
            <person name="Rogers Y.-H."/>
            <person name="Friedman R."/>
            <person name="Frazier M."/>
            <person name="Venter J.C."/>
        </authorList>
    </citation>
    <scope>NUCLEOTIDE SEQUENCE [LARGE SCALE GENOMIC DNA]</scope>
    <source>
        <strain evidence="8 9">SIR-1</strain>
    </source>
</reference>
<evidence type="ECO:0000259" key="7">
    <source>
        <dbReference type="Pfam" id="PF04357"/>
    </source>
</evidence>
<evidence type="ECO:0000313" key="9">
    <source>
        <dbReference type="Proteomes" id="UP000005801"/>
    </source>
</evidence>
<name>A6G178_9BACT</name>